<keyword evidence="1" id="KW-0378">Hydrolase</keyword>
<comment type="caution">
    <text evidence="1">The sequence shown here is derived from an EMBL/GenBank/DDBJ whole genome shotgun (WGS) entry which is preliminary data.</text>
</comment>
<protein>
    <submittedName>
        <fullName evidence="1">Alpha/Beta hydrolase protein</fullName>
    </submittedName>
</protein>
<keyword evidence="2" id="KW-1185">Reference proteome</keyword>
<dbReference type="EMBL" id="MU273636">
    <property type="protein sequence ID" value="KAI0030177.1"/>
    <property type="molecule type" value="Genomic_DNA"/>
</dbReference>
<sequence length="407" mass="44670">MFEFRHQPLKALFWLYVSLDLVFTIALWTVLWVFPPMRPRRSWMLQRTLRTACARRLGFATFRVGPGFTVVGPPRKDADIARTGFVEIEGVPDELVPGEVKDMARINGVQPVRVGGYWYGERDKDGKHGQKAAPGEKVLYVLHGKHVCAGGTGHPDGIGYPYLTTSLLKASHGLLKRAFIPEYRLLTAAPFSPPHTAFPAPLLDALSGYYYLVHTLGFEPANVTVEGDSAGGHLAVAFVRALALLSDARLPQLGGALLISPTADWAGTHGPPPKESYTTDWVQPFISRDFIPRALVGTLPPATLAGVWLSPASRELRDEDAPALFRDFPRTLIVAGAAELTVVPMRTLRDRIAAGGGAETVAYREYDDMTHDFIAFDWCEPQRSEALGDFGRWLEGKPIGEGREATA</sequence>
<evidence type="ECO:0000313" key="1">
    <source>
        <dbReference type="EMBL" id="KAI0030177.1"/>
    </source>
</evidence>
<reference evidence="1" key="1">
    <citation type="submission" date="2021-02" db="EMBL/GenBank/DDBJ databases">
        <authorList>
            <consortium name="DOE Joint Genome Institute"/>
            <person name="Ahrendt S."/>
            <person name="Looney B.P."/>
            <person name="Miyauchi S."/>
            <person name="Morin E."/>
            <person name="Drula E."/>
            <person name="Courty P.E."/>
            <person name="Chicoki N."/>
            <person name="Fauchery L."/>
            <person name="Kohler A."/>
            <person name="Kuo A."/>
            <person name="Labutti K."/>
            <person name="Pangilinan J."/>
            <person name="Lipzen A."/>
            <person name="Riley R."/>
            <person name="Andreopoulos W."/>
            <person name="He G."/>
            <person name="Johnson J."/>
            <person name="Barry K.W."/>
            <person name="Grigoriev I.V."/>
            <person name="Nagy L."/>
            <person name="Hibbett D."/>
            <person name="Henrissat B."/>
            <person name="Matheny P.B."/>
            <person name="Labbe J."/>
            <person name="Martin F."/>
        </authorList>
    </citation>
    <scope>NUCLEOTIDE SEQUENCE</scope>
    <source>
        <strain evidence="1">EC-137</strain>
    </source>
</reference>
<proteinExistence type="predicted"/>
<evidence type="ECO:0000313" key="2">
    <source>
        <dbReference type="Proteomes" id="UP000814128"/>
    </source>
</evidence>
<reference evidence="1" key="2">
    <citation type="journal article" date="2022" name="New Phytol.">
        <title>Evolutionary transition to the ectomycorrhizal habit in the genomes of a hyperdiverse lineage of mushroom-forming fungi.</title>
        <authorList>
            <person name="Looney B."/>
            <person name="Miyauchi S."/>
            <person name="Morin E."/>
            <person name="Drula E."/>
            <person name="Courty P.E."/>
            <person name="Kohler A."/>
            <person name="Kuo A."/>
            <person name="LaButti K."/>
            <person name="Pangilinan J."/>
            <person name="Lipzen A."/>
            <person name="Riley R."/>
            <person name="Andreopoulos W."/>
            <person name="He G."/>
            <person name="Johnson J."/>
            <person name="Nolan M."/>
            <person name="Tritt A."/>
            <person name="Barry K.W."/>
            <person name="Grigoriev I.V."/>
            <person name="Nagy L.G."/>
            <person name="Hibbett D."/>
            <person name="Henrissat B."/>
            <person name="Matheny P.B."/>
            <person name="Labbe J."/>
            <person name="Martin F.M."/>
        </authorList>
    </citation>
    <scope>NUCLEOTIDE SEQUENCE</scope>
    <source>
        <strain evidence="1">EC-137</strain>
    </source>
</reference>
<accession>A0ACB8QEN2</accession>
<organism evidence="1 2">
    <name type="scientific">Vararia minispora EC-137</name>
    <dbReference type="NCBI Taxonomy" id="1314806"/>
    <lineage>
        <taxon>Eukaryota</taxon>
        <taxon>Fungi</taxon>
        <taxon>Dikarya</taxon>
        <taxon>Basidiomycota</taxon>
        <taxon>Agaricomycotina</taxon>
        <taxon>Agaricomycetes</taxon>
        <taxon>Russulales</taxon>
        <taxon>Lachnocladiaceae</taxon>
        <taxon>Vararia</taxon>
    </lineage>
</organism>
<dbReference type="Proteomes" id="UP000814128">
    <property type="component" value="Unassembled WGS sequence"/>
</dbReference>
<name>A0ACB8QEN2_9AGAM</name>
<gene>
    <name evidence="1" type="ORF">K488DRAFT_54833</name>
</gene>